<sequence length="120" mass="12627">MVVLFHTCGGNTPTNDYTVFSTPADETTNCEAFISYTANETGPNAEHQFGFEVYAANFPGITGYVSCGVPKSVDTNTSALTFALASTNKWGGEVFDAQSLQFEAKAEGAVIACSYAATTP</sequence>
<dbReference type="Proteomes" id="UP001642482">
    <property type="component" value="Unassembled WGS sequence"/>
</dbReference>
<accession>A0ABP0B5N4</accession>
<keyword evidence="2" id="KW-1185">Reference proteome</keyword>
<evidence type="ECO:0008006" key="3">
    <source>
        <dbReference type="Google" id="ProtNLM"/>
    </source>
</evidence>
<comment type="caution">
    <text evidence="1">The sequence shown here is derived from an EMBL/GenBank/DDBJ whole genome shotgun (WGS) entry which is preliminary data.</text>
</comment>
<protein>
    <recommendedName>
        <fullName evidence="3">AA1-like domain-containing protein</fullName>
    </recommendedName>
</protein>
<reference evidence="1 2" key="1">
    <citation type="submission" date="2024-01" db="EMBL/GenBank/DDBJ databases">
        <authorList>
            <person name="Allen C."/>
            <person name="Tagirdzhanova G."/>
        </authorList>
    </citation>
    <scope>NUCLEOTIDE SEQUENCE [LARGE SCALE GENOMIC DNA]</scope>
</reference>
<organism evidence="1 2">
    <name type="scientific">Sporothrix eucalyptigena</name>
    <dbReference type="NCBI Taxonomy" id="1812306"/>
    <lineage>
        <taxon>Eukaryota</taxon>
        <taxon>Fungi</taxon>
        <taxon>Dikarya</taxon>
        <taxon>Ascomycota</taxon>
        <taxon>Pezizomycotina</taxon>
        <taxon>Sordariomycetes</taxon>
        <taxon>Sordariomycetidae</taxon>
        <taxon>Ophiostomatales</taxon>
        <taxon>Ophiostomataceae</taxon>
        <taxon>Sporothrix</taxon>
    </lineage>
</organism>
<gene>
    <name evidence="1" type="ORF">SEUCBS140593_002336</name>
</gene>
<name>A0ABP0B5N4_9PEZI</name>
<proteinExistence type="predicted"/>
<evidence type="ECO:0000313" key="2">
    <source>
        <dbReference type="Proteomes" id="UP001642482"/>
    </source>
</evidence>
<dbReference type="EMBL" id="CAWUHD010000015">
    <property type="protein sequence ID" value="CAK7214870.1"/>
    <property type="molecule type" value="Genomic_DNA"/>
</dbReference>
<evidence type="ECO:0000313" key="1">
    <source>
        <dbReference type="EMBL" id="CAK7214870.1"/>
    </source>
</evidence>